<evidence type="ECO:0000313" key="4">
    <source>
        <dbReference type="Proteomes" id="UP000541352"/>
    </source>
</evidence>
<sequence length="400" mass="45962">MKILQVIDSMNSSTGGTAKGLEYSIINLIGKGINNEIVCLDNKIYSPLNIKVHLLGPFFSPWHFSFKLLPWLKSNITNFDIVIINGLWLYPSFATYLAFNHLKRNKAHIKTLLFVMPHGMLDPYFQNAPNRKWKAIRNRIFWKFFEKHVINKSDGILFTTEEEMQLAKQTFTNYQPKLEINIGYGTIPPPSFNQVKISLGKNRHCINNSNPYLLFLGRVAPKKGLHILIDSYLQILNIKPNLFAKLPTILIAGPVDKSNYVNELNKKIDQCEQLKEKFHFLGMVEGDHKWNLIYNSTGLILPSHQENFGIVVAEALACSKIVITTNKVNTWREIERFQCGYVVDDTVSGLCNALEWFLSLQDEDLIKFENNALNCYHSCFNINNTNKNLINLFQKFKSNA</sequence>
<comment type="caution">
    <text evidence="3">The sequence shown here is derived from an EMBL/GenBank/DDBJ whole genome shotgun (WGS) entry which is preliminary data.</text>
</comment>
<name>A0A7W5ZIA4_9BACT</name>
<dbReference type="PANTHER" id="PTHR46401">
    <property type="entry name" value="GLYCOSYLTRANSFERASE WBBK-RELATED"/>
    <property type="match status" value="1"/>
</dbReference>
<dbReference type="Pfam" id="PF00534">
    <property type="entry name" value="Glycos_transf_1"/>
    <property type="match status" value="1"/>
</dbReference>
<dbReference type="GO" id="GO:0009103">
    <property type="term" value="P:lipopolysaccharide biosynthetic process"/>
    <property type="evidence" value="ECO:0007669"/>
    <property type="project" value="TreeGrafter"/>
</dbReference>
<reference evidence="3 4" key="1">
    <citation type="submission" date="2020-08" db="EMBL/GenBank/DDBJ databases">
        <title>Genomic Encyclopedia of Type Strains, Phase IV (KMG-IV): sequencing the most valuable type-strain genomes for metagenomic binning, comparative biology and taxonomic classification.</title>
        <authorList>
            <person name="Goeker M."/>
        </authorList>
    </citation>
    <scope>NUCLEOTIDE SEQUENCE [LARGE SCALE GENOMIC DNA]</scope>
    <source>
        <strain evidence="3 4">DSM 17976</strain>
    </source>
</reference>
<dbReference type="InterPro" id="IPR001296">
    <property type="entry name" value="Glyco_trans_1"/>
</dbReference>
<dbReference type="RefSeq" id="WP_183971169.1">
    <property type="nucleotide sequence ID" value="NZ_JACIBY010000001.1"/>
</dbReference>
<evidence type="ECO:0000313" key="3">
    <source>
        <dbReference type="EMBL" id="MBB3836412.1"/>
    </source>
</evidence>
<keyword evidence="4" id="KW-1185">Reference proteome</keyword>
<evidence type="ECO:0000259" key="2">
    <source>
        <dbReference type="Pfam" id="PF00534"/>
    </source>
</evidence>
<protein>
    <submittedName>
        <fullName evidence="3">Glycosyltransferase involved in cell wall biosynthesis</fullName>
    </submittedName>
</protein>
<evidence type="ECO:0000256" key="1">
    <source>
        <dbReference type="ARBA" id="ARBA00022679"/>
    </source>
</evidence>
<proteinExistence type="predicted"/>
<dbReference type="AlphaFoldDB" id="A0A7W5ZIA4"/>
<dbReference type="EMBL" id="JACIBY010000001">
    <property type="protein sequence ID" value="MBB3836412.1"/>
    <property type="molecule type" value="Genomic_DNA"/>
</dbReference>
<dbReference type="GO" id="GO:0016757">
    <property type="term" value="F:glycosyltransferase activity"/>
    <property type="evidence" value="ECO:0007669"/>
    <property type="project" value="InterPro"/>
</dbReference>
<gene>
    <name evidence="3" type="ORF">FHS57_000394</name>
</gene>
<dbReference type="Proteomes" id="UP000541352">
    <property type="component" value="Unassembled WGS sequence"/>
</dbReference>
<dbReference type="PANTHER" id="PTHR46401:SF2">
    <property type="entry name" value="GLYCOSYLTRANSFERASE WBBK-RELATED"/>
    <property type="match status" value="1"/>
</dbReference>
<keyword evidence="1 3" id="KW-0808">Transferase</keyword>
<dbReference type="Gene3D" id="3.40.50.2000">
    <property type="entry name" value="Glycogen Phosphorylase B"/>
    <property type="match status" value="2"/>
</dbReference>
<accession>A0A7W5ZIA4</accession>
<organism evidence="3 4">
    <name type="scientific">Runella defluvii</name>
    <dbReference type="NCBI Taxonomy" id="370973"/>
    <lineage>
        <taxon>Bacteria</taxon>
        <taxon>Pseudomonadati</taxon>
        <taxon>Bacteroidota</taxon>
        <taxon>Cytophagia</taxon>
        <taxon>Cytophagales</taxon>
        <taxon>Spirosomataceae</taxon>
        <taxon>Runella</taxon>
    </lineage>
</organism>
<feature type="domain" description="Glycosyl transferase family 1" evidence="2">
    <location>
        <begin position="205"/>
        <end position="372"/>
    </location>
</feature>
<dbReference type="SUPFAM" id="SSF53756">
    <property type="entry name" value="UDP-Glycosyltransferase/glycogen phosphorylase"/>
    <property type="match status" value="1"/>
</dbReference>